<dbReference type="EMBL" id="CP001843">
    <property type="protein sequence ID" value="AEF86173.1"/>
    <property type="molecule type" value="Genomic_DNA"/>
</dbReference>
<accession>F5YPU9</accession>
<feature type="region of interest" description="Disordered" evidence="1">
    <location>
        <begin position="120"/>
        <end position="156"/>
    </location>
</feature>
<dbReference type="HOGENOM" id="CLU_1250180_0_0_12"/>
<evidence type="ECO:0000256" key="2">
    <source>
        <dbReference type="SAM" id="Phobius"/>
    </source>
</evidence>
<dbReference type="KEGG" id="tpi:TREPR_2846"/>
<gene>
    <name evidence="3" type="ordered locus">TREPR_2846</name>
</gene>
<organism evidence="3 4">
    <name type="scientific">Treponema primitia (strain ATCC BAA-887 / DSM 12427 / ZAS-2)</name>
    <dbReference type="NCBI Taxonomy" id="545694"/>
    <lineage>
        <taxon>Bacteria</taxon>
        <taxon>Pseudomonadati</taxon>
        <taxon>Spirochaetota</taxon>
        <taxon>Spirochaetia</taxon>
        <taxon>Spirochaetales</taxon>
        <taxon>Treponemataceae</taxon>
        <taxon>Treponema</taxon>
    </lineage>
</organism>
<dbReference type="OrthoDB" id="9918550at2"/>
<dbReference type="RefSeq" id="WP_015707394.1">
    <property type="nucleotide sequence ID" value="NC_015578.1"/>
</dbReference>
<feature type="compositionally biased region" description="Low complexity" evidence="1">
    <location>
        <begin position="178"/>
        <end position="195"/>
    </location>
</feature>
<keyword evidence="2" id="KW-0472">Membrane</keyword>
<dbReference type="AlphaFoldDB" id="F5YPU9"/>
<evidence type="ECO:0000313" key="4">
    <source>
        <dbReference type="Proteomes" id="UP000009223"/>
    </source>
</evidence>
<keyword evidence="2" id="KW-1133">Transmembrane helix</keyword>
<name>F5YPU9_TREPZ</name>
<feature type="region of interest" description="Disordered" evidence="1">
    <location>
        <begin position="176"/>
        <end position="195"/>
    </location>
</feature>
<feature type="transmembrane region" description="Helical" evidence="2">
    <location>
        <begin position="36"/>
        <end position="58"/>
    </location>
</feature>
<reference evidence="3 4" key="2">
    <citation type="journal article" date="2011" name="ISME J.">
        <title>RNA-seq reveals cooperative metabolic interactions between two termite-gut spirochete species in co-culture.</title>
        <authorList>
            <person name="Rosenthal A.Z."/>
            <person name="Matson E.G."/>
            <person name="Eldar A."/>
            <person name="Leadbetter J.R."/>
        </authorList>
    </citation>
    <scope>NUCLEOTIDE SEQUENCE [LARGE SCALE GENOMIC DNA]</scope>
    <source>
        <strain evidence="4">ATCC BAA-887 / DSM 12427 / ZAS-2</strain>
    </source>
</reference>
<proteinExistence type="predicted"/>
<sequence>MFDPKISGIAGGIGFLLSILIGIISGAGLGIVFIRAFIFGGAFFILVTIVYAAINMYLPDLLKASNAPGSQIDISIGGGDEGTGSELPDTIGGLGDGLNEFMENPGGSDENMEPFPVNSLDQNGEAGYTGEGNLEELPRSSGPALPAEADFDGDFGDSVDVLPDLDLISGAFTGSGGEKAAAASTGGGASESFGTEAAKPLAGKKGLDGDFNANELASAIQTILKREK</sequence>
<dbReference type="STRING" id="545694.TREPR_2846"/>
<protein>
    <submittedName>
        <fullName evidence="3">Uncharacterized protein</fullName>
    </submittedName>
</protein>
<reference evidence="4" key="1">
    <citation type="submission" date="2009-12" db="EMBL/GenBank/DDBJ databases">
        <title>Complete sequence of Treponema primitia strain ZAS-2.</title>
        <authorList>
            <person name="Tetu S.G."/>
            <person name="Matson E."/>
            <person name="Ren Q."/>
            <person name="Seshadri R."/>
            <person name="Elbourne L."/>
            <person name="Hassan K.A."/>
            <person name="Durkin A."/>
            <person name="Radune D."/>
            <person name="Mohamoud Y."/>
            <person name="Shay R."/>
            <person name="Jin S."/>
            <person name="Zhang X."/>
            <person name="Lucey K."/>
            <person name="Ballor N.R."/>
            <person name="Ottesen E."/>
            <person name="Rosenthal R."/>
            <person name="Allen A."/>
            <person name="Leadbetter J.R."/>
            <person name="Paulsen I.T."/>
        </authorList>
    </citation>
    <scope>NUCLEOTIDE SEQUENCE [LARGE SCALE GENOMIC DNA]</scope>
    <source>
        <strain evidence="4">ATCC BAA-887 / DSM 12427 / ZAS-2</strain>
    </source>
</reference>
<evidence type="ECO:0000313" key="3">
    <source>
        <dbReference type="EMBL" id="AEF86173.1"/>
    </source>
</evidence>
<evidence type="ECO:0000256" key="1">
    <source>
        <dbReference type="SAM" id="MobiDB-lite"/>
    </source>
</evidence>
<keyword evidence="2" id="KW-0812">Transmembrane</keyword>
<keyword evidence="4" id="KW-1185">Reference proteome</keyword>
<dbReference type="Proteomes" id="UP000009223">
    <property type="component" value="Chromosome"/>
</dbReference>
<feature type="transmembrane region" description="Helical" evidence="2">
    <location>
        <begin position="6"/>
        <end position="29"/>
    </location>
</feature>